<organism evidence="3 4">
    <name type="scientific">Acrasis kona</name>
    <dbReference type="NCBI Taxonomy" id="1008807"/>
    <lineage>
        <taxon>Eukaryota</taxon>
        <taxon>Discoba</taxon>
        <taxon>Heterolobosea</taxon>
        <taxon>Tetramitia</taxon>
        <taxon>Eutetramitia</taxon>
        <taxon>Acrasidae</taxon>
        <taxon>Acrasis</taxon>
    </lineage>
</organism>
<evidence type="ECO:0000313" key="3">
    <source>
        <dbReference type="EMBL" id="KAL0488913.1"/>
    </source>
</evidence>
<gene>
    <name evidence="3" type="ORF">AKO1_013516</name>
</gene>
<keyword evidence="4" id="KW-1185">Reference proteome</keyword>
<dbReference type="AlphaFoldDB" id="A0AAW2ZGF0"/>
<dbReference type="GO" id="GO:0003924">
    <property type="term" value="F:GTPase activity"/>
    <property type="evidence" value="ECO:0007669"/>
    <property type="project" value="InterPro"/>
</dbReference>
<dbReference type="InterPro" id="IPR050227">
    <property type="entry name" value="Rab"/>
</dbReference>
<keyword evidence="1" id="KW-0547">Nucleotide-binding</keyword>
<dbReference type="InterPro" id="IPR001806">
    <property type="entry name" value="Small_GTPase"/>
</dbReference>
<dbReference type="SUPFAM" id="SSF52540">
    <property type="entry name" value="P-loop containing nucleoside triphosphate hydrolases"/>
    <property type="match status" value="1"/>
</dbReference>
<dbReference type="NCBIfam" id="TIGR00231">
    <property type="entry name" value="small_GTP"/>
    <property type="match status" value="1"/>
</dbReference>
<dbReference type="Pfam" id="PF00071">
    <property type="entry name" value="Ras"/>
    <property type="match status" value="1"/>
</dbReference>
<protein>
    <recommendedName>
        <fullName evidence="5">Ras-related protein Rab-28</fullName>
    </recommendedName>
</protein>
<dbReference type="PRINTS" id="PR00449">
    <property type="entry name" value="RASTRNSFRMNG"/>
</dbReference>
<dbReference type="InterPro" id="IPR027417">
    <property type="entry name" value="P-loop_NTPase"/>
</dbReference>
<dbReference type="InterPro" id="IPR005225">
    <property type="entry name" value="Small_GTP-bd"/>
</dbReference>
<dbReference type="EMBL" id="JAOPGA020001491">
    <property type="protein sequence ID" value="KAL0488913.1"/>
    <property type="molecule type" value="Genomic_DNA"/>
</dbReference>
<evidence type="ECO:0000256" key="1">
    <source>
        <dbReference type="ARBA" id="ARBA00022741"/>
    </source>
</evidence>
<proteinExistence type="predicted"/>
<dbReference type="PROSITE" id="PS51421">
    <property type="entry name" value="RAS"/>
    <property type="match status" value="1"/>
</dbReference>
<keyword evidence="2" id="KW-0342">GTP-binding</keyword>
<dbReference type="GO" id="GO:0005525">
    <property type="term" value="F:GTP binding"/>
    <property type="evidence" value="ECO:0007669"/>
    <property type="project" value="UniProtKB-KW"/>
</dbReference>
<evidence type="ECO:0000256" key="2">
    <source>
        <dbReference type="ARBA" id="ARBA00023134"/>
    </source>
</evidence>
<dbReference type="SMART" id="SM00175">
    <property type="entry name" value="RAB"/>
    <property type="match status" value="1"/>
</dbReference>
<dbReference type="PROSITE" id="PS51419">
    <property type="entry name" value="RAB"/>
    <property type="match status" value="1"/>
</dbReference>
<dbReference type="SMART" id="SM00176">
    <property type="entry name" value="RAN"/>
    <property type="match status" value="1"/>
</dbReference>
<evidence type="ECO:0008006" key="5">
    <source>
        <dbReference type="Google" id="ProtNLM"/>
    </source>
</evidence>
<accession>A0AAW2ZGF0</accession>
<dbReference type="Gene3D" id="3.40.50.300">
    <property type="entry name" value="P-loop containing nucleotide triphosphate hydrolases"/>
    <property type="match status" value="1"/>
</dbReference>
<dbReference type="SMART" id="SM00174">
    <property type="entry name" value="RHO"/>
    <property type="match status" value="1"/>
</dbReference>
<evidence type="ECO:0000313" key="4">
    <source>
        <dbReference type="Proteomes" id="UP001431209"/>
    </source>
</evidence>
<reference evidence="3 4" key="1">
    <citation type="submission" date="2024-03" db="EMBL/GenBank/DDBJ databases">
        <title>The Acrasis kona genome and developmental transcriptomes reveal deep origins of eukaryotic multicellular pathways.</title>
        <authorList>
            <person name="Sheikh S."/>
            <person name="Fu C.-J."/>
            <person name="Brown M.W."/>
            <person name="Baldauf S.L."/>
        </authorList>
    </citation>
    <scope>NUCLEOTIDE SEQUENCE [LARGE SCALE GENOMIC DNA]</scope>
    <source>
        <strain evidence="3 4">ATCC MYA-3509</strain>
    </source>
</reference>
<sequence>MSDSEGEGERVQYKVILLGDGAVGKTSITRRFTNDEFKQSYLQTIGVDWSMKTIVLPGEIEVTLQIWDIGGQQLGSKMLSNYIYGSDAVILTYDTTSFASFKNLQEWYQLVQVVFKDRKPTIAVMGNKSDLNHLRNVKKEAHTKWCTENDFLNFYVSAKTGDSVQSSFIRLAGVLAQVSVPKATIEGMGKVVKAEIVNYPITDNENEDWKKKHEEEVEKKRNKKCIIA</sequence>
<dbReference type="FunFam" id="3.40.50.300:FF:001508">
    <property type="entry name" value="Small GTP-binding protein Rab28, putative"/>
    <property type="match status" value="1"/>
</dbReference>
<dbReference type="Proteomes" id="UP001431209">
    <property type="component" value="Unassembled WGS sequence"/>
</dbReference>
<comment type="caution">
    <text evidence="3">The sequence shown here is derived from an EMBL/GenBank/DDBJ whole genome shotgun (WGS) entry which is preliminary data.</text>
</comment>
<dbReference type="SMART" id="SM00173">
    <property type="entry name" value="RAS"/>
    <property type="match status" value="1"/>
</dbReference>
<dbReference type="PANTHER" id="PTHR47977">
    <property type="entry name" value="RAS-RELATED PROTEIN RAB"/>
    <property type="match status" value="1"/>
</dbReference>
<name>A0AAW2ZGF0_9EUKA</name>